<dbReference type="EMBL" id="CATNWA010014149">
    <property type="protein sequence ID" value="CAI9568141.1"/>
    <property type="molecule type" value="Genomic_DNA"/>
</dbReference>
<reference evidence="5" key="1">
    <citation type="submission" date="2023-05" db="EMBL/GenBank/DDBJ databases">
        <authorList>
            <person name="Stuckert A."/>
        </authorList>
    </citation>
    <scope>NUCLEOTIDE SEQUENCE</scope>
</reference>
<keyword evidence="2" id="KW-0489">Methyltransferase</keyword>
<accession>A0ABN9DA98</accession>
<protein>
    <recommendedName>
        <fullName evidence="7">NNMT methyltransferase</fullName>
    </recommendedName>
</protein>
<dbReference type="InterPro" id="IPR053384">
    <property type="entry name" value="SAM-dep_methyltransferase"/>
</dbReference>
<evidence type="ECO:0000256" key="4">
    <source>
        <dbReference type="ARBA" id="ARBA00022691"/>
    </source>
</evidence>
<keyword evidence="4" id="KW-0949">S-adenosyl-L-methionine</keyword>
<gene>
    <name evidence="5" type="ORF">SPARVUS_LOCUS6651694</name>
</gene>
<keyword evidence="3" id="KW-0808">Transferase</keyword>
<evidence type="ECO:0000256" key="1">
    <source>
        <dbReference type="ARBA" id="ARBA00007996"/>
    </source>
</evidence>
<dbReference type="SUPFAM" id="SSF53335">
    <property type="entry name" value="S-adenosyl-L-methionine-dependent methyltransferases"/>
    <property type="match status" value="1"/>
</dbReference>
<dbReference type="Gene3D" id="3.40.50.150">
    <property type="entry name" value="Vaccinia Virus protein VP39"/>
    <property type="match status" value="1"/>
</dbReference>
<evidence type="ECO:0000256" key="3">
    <source>
        <dbReference type="ARBA" id="ARBA00022679"/>
    </source>
</evidence>
<dbReference type="PROSITE" id="PS51681">
    <property type="entry name" value="SAM_MT_NNMT_PNMT_TEMT"/>
    <property type="match status" value="1"/>
</dbReference>
<proteinExistence type="inferred from homology"/>
<comment type="caution">
    <text evidence="5">The sequence shown here is derived from an EMBL/GenBank/DDBJ whole genome shotgun (WGS) entry which is preliminary data.</text>
</comment>
<dbReference type="Proteomes" id="UP001162483">
    <property type="component" value="Unassembled WGS sequence"/>
</dbReference>
<sequence>GRVEGKSLIEIGAGPTIYFILSACENFKQIYLTDYLEGNLQEIEKWLKGDGEAYDWSRYLKYVCAIENHRSTAEEKAEKIRRKVSLMRCDVTKSNPLEPNSLPLTDCVIVAGCLICACKNVEDYKAALKNVVSLIRPGGHLIITDYLGASYYLVGEAKFPVLSLDENIVREAVADSGCEMQEFTTFTDFVIPEDTFNCKNSFCLLACKY</sequence>
<dbReference type="InterPro" id="IPR000940">
    <property type="entry name" value="NNMT_TEMT_trans"/>
</dbReference>
<dbReference type="Pfam" id="PF01234">
    <property type="entry name" value="NNMT_PNMT_TEMT"/>
    <property type="match status" value="1"/>
</dbReference>
<dbReference type="PANTHER" id="PTHR10867:SF41">
    <property type="entry name" value="NICOTINAMIDE N-METHYLTRANSFERASE"/>
    <property type="match status" value="1"/>
</dbReference>
<feature type="non-terminal residue" evidence="5">
    <location>
        <position position="1"/>
    </location>
</feature>
<dbReference type="CDD" id="cd02440">
    <property type="entry name" value="AdoMet_MTases"/>
    <property type="match status" value="1"/>
</dbReference>
<organism evidence="5 6">
    <name type="scientific">Staurois parvus</name>
    <dbReference type="NCBI Taxonomy" id="386267"/>
    <lineage>
        <taxon>Eukaryota</taxon>
        <taxon>Metazoa</taxon>
        <taxon>Chordata</taxon>
        <taxon>Craniata</taxon>
        <taxon>Vertebrata</taxon>
        <taxon>Euteleostomi</taxon>
        <taxon>Amphibia</taxon>
        <taxon>Batrachia</taxon>
        <taxon>Anura</taxon>
        <taxon>Neobatrachia</taxon>
        <taxon>Ranoidea</taxon>
        <taxon>Ranidae</taxon>
        <taxon>Staurois</taxon>
    </lineage>
</organism>
<evidence type="ECO:0000313" key="5">
    <source>
        <dbReference type="EMBL" id="CAI9568141.1"/>
    </source>
</evidence>
<name>A0ABN9DA98_9NEOB</name>
<keyword evidence="6" id="KW-1185">Reference proteome</keyword>
<dbReference type="PANTHER" id="PTHR10867">
    <property type="entry name" value="NNMT/PNMT/TEMT FAMILY MEMBER"/>
    <property type="match status" value="1"/>
</dbReference>
<evidence type="ECO:0000313" key="6">
    <source>
        <dbReference type="Proteomes" id="UP001162483"/>
    </source>
</evidence>
<dbReference type="InterPro" id="IPR029063">
    <property type="entry name" value="SAM-dependent_MTases_sf"/>
</dbReference>
<comment type="similarity">
    <text evidence="1">Belongs to the class I-like SAM-binding methyltransferase superfamily. NNMT/PNMT/TEMT family.</text>
</comment>
<dbReference type="NCBIfam" id="NF041360">
    <property type="entry name" value="GntF_guanitoxin"/>
    <property type="match status" value="1"/>
</dbReference>
<evidence type="ECO:0008006" key="7">
    <source>
        <dbReference type="Google" id="ProtNLM"/>
    </source>
</evidence>
<evidence type="ECO:0000256" key="2">
    <source>
        <dbReference type="ARBA" id="ARBA00022603"/>
    </source>
</evidence>